<dbReference type="SUPFAM" id="SSF89623">
    <property type="entry name" value="Ribose/Galactose isomerase RpiB/AlsB"/>
    <property type="match status" value="1"/>
</dbReference>
<evidence type="ECO:0000256" key="5">
    <source>
        <dbReference type="ARBA" id="ARBA00011959"/>
    </source>
</evidence>
<dbReference type="GO" id="GO:0004751">
    <property type="term" value="F:ribose-5-phosphate isomerase activity"/>
    <property type="evidence" value="ECO:0007669"/>
    <property type="project" value="UniProtKB-EC"/>
</dbReference>
<dbReference type="PIRSF" id="PIRSF005384">
    <property type="entry name" value="RpiB_LacA_B"/>
    <property type="match status" value="1"/>
</dbReference>
<evidence type="ECO:0000256" key="8">
    <source>
        <dbReference type="ARBA" id="ARBA00032117"/>
    </source>
</evidence>
<dbReference type="NCBIfam" id="TIGR02133">
    <property type="entry name" value="RPI_actino"/>
    <property type="match status" value="1"/>
</dbReference>
<dbReference type="Gene3D" id="3.40.1400.10">
    <property type="entry name" value="Sugar-phosphate isomerase, RpiB/LacA/LacB"/>
    <property type="match status" value="1"/>
</dbReference>
<keyword evidence="11" id="KW-1185">Reference proteome</keyword>
<accession>A0A5R9AMA4</accession>
<comment type="subunit">
    <text evidence="4">Homodimer.</text>
</comment>
<dbReference type="GO" id="GO:0019316">
    <property type="term" value="P:D-allose catabolic process"/>
    <property type="evidence" value="ECO:0007669"/>
    <property type="project" value="TreeGrafter"/>
</dbReference>
<feature type="binding site" evidence="9">
    <location>
        <position position="145"/>
    </location>
    <ligand>
        <name>D-ribulose 5-phosphate</name>
        <dbReference type="ChEBI" id="CHEBI:58121"/>
    </ligand>
</feature>
<name>A0A5R9AMA4_9MICC</name>
<dbReference type="PANTHER" id="PTHR30345:SF0">
    <property type="entry name" value="DNA DAMAGE-REPAIR_TOLERATION PROTEIN DRT102"/>
    <property type="match status" value="1"/>
</dbReference>
<comment type="similarity">
    <text evidence="3">Belongs to the LacAB/RpiB family.</text>
</comment>
<dbReference type="EMBL" id="VAWA01000002">
    <property type="protein sequence ID" value="TLP79550.1"/>
    <property type="molecule type" value="Genomic_DNA"/>
</dbReference>
<feature type="binding site" evidence="9">
    <location>
        <begin position="78"/>
        <end position="82"/>
    </location>
    <ligand>
        <name>D-ribulose 5-phosphate</name>
        <dbReference type="ChEBI" id="CHEBI:58121"/>
    </ligand>
</feature>
<evidence type="ECO:0000256" key="7">
    <source>
        <dbReference type="ARBA" id="ARBA00023235"/>
    </source>
</evidence>
<gene>
    <name evidence="10" type="ORF">FEF27_02900</name>
</gene>
<evidence type="ECO:0000256" key="1">
    <source>
        <dbReference type="ARBA" id="ARBA00001713"/>
    </source>
</evidence>
<dbReference type="Proteomes" id="UP000306544">
    <property type="component" value="Unassembled WGS sequence"/>
</dbReference>
<dbReference type="AlphaFoldDB" id="A0A5R9AMA4"/>
<feature type="binding site" evidence="9">
    <location>
        <position position="149"/>
    </location>
    <ligand>
        <name>D-ribulose 5-phosphate</name>
        <dbReference type="ChEBI" id="CHEBI:58121"/>
    </ligand>
</feature>
<dbReference type="NCBIfam" id="TIGR00689">
    <property type="entry name" value="rpiB_lacA_lacB"/>
    <property type="match status" value="1"/>
</dbReference>
<dbReference type="InterPro" id="IPR003500">
    <property type="entry name" value="RpiB_LacA_LacB"/>
</dbReference>
<evidence type="ECO:0000256" key="4">
    <source>
        <dbReference type="ARBA" id="ARBA00011738"/>
    </source>
</evidence>
<evidence type="ECO:0000313" key="10">
    <source>
        <dbReference type="EMBL" id="TLP79550.1"/>
    </source>
</evidence>
<reference evidence="10 11" key="1">
    <citation type="submission" date="2019-05" db="EMBL/GenBank/DDBJ databases">
        <title>Nesterenkonia sp. GY239, isolated from the Southern Atlantic Ocean.</title>
        <authorList>
            <person name="Zhang G."/>
        </authorList>
    </citation>
    <scope>NUCLEOTIDE SEQUENCE [LARGE SCALE GENOMIC DNA]</scope>
    <source>
        <strain evidence="10 11">GY239</strain>
    </source>
</reference>
<dbReference type="Pfam" id="PF02502">
    <property type="entry name" value="LacAB_rpiB"/>
    <property type="match status" value="1"/>
</dbReference>
<proteinExistence type="inferred from homology"/>
<dbReference type="GO" id="GO:0009052">
    <property type="term" value="P:pentose-phosphate shunt, non-oxidative branch"/>
    <property type="evidence" value="ECO:0007669"/>
    <property type="project" value="TreeGrafter"/>
</dbReference>
<evidence type="ECO:0000256" key="9">
    <source>
        <dbReference type="PIRSR" id="PIRSR005384-2"/>
    </source>
</evidence>
<evidence type="ECO:0000256" key="2">
    <source>
        <dbReference type="ARBA" id="ARBA00004988"/>
    </source>
</evidence>
<organism evidence="10 11">
    <name type="scientific">Nesterenkonia sphaerica</name>
    <dbReference type="NCBI Taxonomy" id="1804988"/>
    <lineage>
        <taxon>Bacteria</taxon>
        <taxon>Bacillati</taxon>
        <taxon>Actinomycetota</taxon>
        <taxon>Actinomycetes</taxon>
        <taxon>Micrococcales</taxon>
        <taxon>Micrococcaceae</taxon>
        <taxon>Nesterenkonia</taxon>
    </lineage>
</organism>
<dbReference type="PANTHER" id="PTHR30345">
    <property type="entry name" value="RIBOSE-5-PHOSPHATE ISOMERASE B"/>
    <property type="match status" value="1"/>
</dbReference>
<feature type="binding site" evidence="9">
    <location>
        <position position="111"/>
    </location>
    <ligand>
        <name>D-ribulose 5-phosphate</name>
        <dbReference type="ChEBI" id="CHEBI:58121"/>
    </ligand>
</feature>
<keyword evidence="7 10" id="KW-0413">Isomerase</keyword>
<feature type="binding site" evidence="9">
    <location>
        <position position="121"/>
    </location>
    <ligand>
        <name>D-ribulose 5-phosphate</name>
        <dbReference type="ChEBI" id="CHEBI:58121"/>
    </ligand>
</feature>
<comment type="catalytic activity">
    <reaction evidence="1">
        <text>aldehydo-D-ribose 5-phosphate = D-ribulose 5-phosphate</text>
        <dbReference type="Rhea" id="RHEA:14657"/>
        <dbReference type="ChEBI" id="CHEBI:58121"/>
        <dbReference type="ChEBI" id="CHEBI:58273"/>
        <dbReference type="EC" id="5.3.1.6"/>
    </reaction>
</comment>
<dbReference type="EC" id="5.3.1.6" evidence="5"/>
<sequence length="164" mass="17416">MRVHIATDHAGMEVSAHLVQQLTAQGHEVIDHGPSEYDSQDDYPGFCLRAAVAVAEDWAGHDDAAAGPAPALGIVLGGSGNGEQIAANKVTGIRAALAWNLETARLAREHNNANVVGIGGRQHSLEEAAGIVEEFLAAEWTGESRHARRIGKIRHYETTGEIVD</sequence>
<evidence type="ECO:0000256" key="6">
    <source>
        <dbReference type="ARBA" id="ARBA00014007"/>
    </source>
</evidence>
<dbReference type="RefSeq" id="WP_138169311.1">
    <property type="nucleotide sequence ID" value="NZ_VAWA01000002.1"/>
</dbReference>
<comment type="pathway">
    <text evidence="2">Carbohydrate degradation; pentose phosphate pathway; D-ribose 5-phosphate from D-ribulose 5-phosphate (non-oxidative stage): step 1/1.</text>
</comment>
<dbReference type="NCBIfam" id="NF004051">
    <property type="entry name" value="PRK05571.1"/>
    <property type="match status" value="1"/>
</dbReference>
<evidence type="ECO:0000256" key="3">
    <source>
        <dbReference type="ARBA" id="ARBA00008754"/>
    </source>
</evidence>
<comment type="caution">
    <text evidence="10">The sequence shown here is derived from an EMBL/GenBank/DDBJ whole genome shotgun (WGS) entry which is preliminary data.</text>
</comment>
<protein>
    <recommendedName>
        <fullName evidence="6">Ribose-5-phosphate isomerase B</fullName>
        <ecNumber evidence="5">5.3.1.6</ecNumber>
    </recommendedName>
    <alternativeName>
        <fullName evidence="8">Phosphoriboisomerase B</fullName>
    </alternativeName>
</protein>
<evidence type="ECO:0000313" key="11">
    <source>
        <dbReference type="Proteomes" id="UP000306544"/>
    </source>
</evidence>
<dbReference type="InterPro" id="IPR011860">
    <property type="entry name" value="Rib-5-P_Isoase_Actino"/>
</dbReference>
<feature type="binding site" evidence="9">
    <location>
        <begin position="8"/>
        <end position="9"/>
    </location>
    <ligand>
        <name>D-ribulose 5-phosphate</name>
        <dbReference type="ChEBI" id="CHEBI:58121"/>
    </ligand>
</feature>
<dbReference type="InterPro" id="IPR036569">
    <property type="entry name" value="RpiB_LacA_LacB_sf"/>
</dbReference>
<dbReference type="OrthoDB" id="1778624at2"/>